<dbReference type="GeneID" id="81586844"/>
<keyword evidence="1" id="KW-0175">Coiled coil</keyword>
<dbReference type="RefSeq" id="XP_056752387.1">
    <property type="nucleotide sequence ID" value="XM_056896602.1"/>
</dbReference>
<keyword evidence="2" id="KW-1133">Transmembrane helix</keyword>
<feature type="transmembrane region" description="Helical" evidence="2">
    <location>
        <begin position="224"/>
        <end position="248"/>
    </location>
</feature>
<keyword evidence="2" id="KW-0812">Transmembrane</keyword>
<dbReference type="EMBL" id="JAQJAE010000003">
    <property type="protein sequence ID" value="KAJ5602589.1"/>
    <property type="molecule type" value="Genomic_DNA"/>
</dbReference>
<comment type="caution">
    <text evidence="4">The sequence shown here is derived from an EMBL/GenBank/DDBJ whole genome shotgun (WGS) entry which is preliminary data.</text>
</comment>
<dbReference type="InterPro" id="IPR046529">
    <property type="entry name" value="DUF6594"/>
</dbReference>
<accession>A0AAD6H4D2</accession>
<sequence>MNLTDDNVSAGISPEDLRKKPWKYIGYRGFSKFIASDNDFFIFRRFSELTARVLLALQDELQELESQLLILENRLSQASAPDIHNGSFRQETQQMRLRLIREIDSRLRAYSQIITTSMVSASANIPADELIIQHSDLRSRSRVPKKDVISISNWFHNHRNAILREETEYINEPNDLFAVVPKAKTPLRQLLERSSHFRLWRLWRKGPISEMENVHYGSDQRIDLFVALMSTVVGLMMLIGPLWILAFVTQTVKRLGIITAFLVIFLCFVSFTTVARPFESLGATAA</sequence>
<feature type="domain" description="DUF6594" evidence="3">
    <location>
        <begin position="27"/>
        <end position="286"/>
    </location>
</feature>
<organism evidence="4 5">
    <name type="scientific">Penicillium hordei</name>
    <dbReference type="NCBI Taxonomy" id="40994"/>
    <lineage>
        <taxon>Eukaryota</taxon>
        <taxon>Fungi</taxon>
        <taxon>Dikarya</taxon>
        <taxon>Ascomycota</taxon>
        <taxon>Pezizomycotina</taxon>
        <taxon>Eurotiomycetes</taxon>
        <taxon>Eurotiomycetidae</taxon>
        <taxon>Eurotiales</taxon>
        <taxon>Aspergillaceae</taxon>
        <taxon>Penicillium</taxon>
    </lineage>
</organism>
<reference evidence="4" key="2">
    <citation type="submission" date="2023-01" db="EMBL/GenBank/DDBJ databases">
        <authorList>
            <person name="Petersen C."/>
        </authorList>
    </citation>
    <scope>NUCLEOTIDE SEQUENCE</scope>
    <source>
        <strain evidence="4">IBT 12815</strain>
    </source>
</reference>
<evidence type="ECO:0000256" key="2">
    <source>
        <dbReference type="SAM" id="Phobius"/>
    </source>
</evidence>
<dbReference type="AlphaFoldDB" id="A0AAD6H4D2"/>
<feature type="transmembrane region" description="Helical" evidence="2">
    <location>
        <begin position="255"/>
        <end position="275"/>
    </location>
</feature>
<name>A0AAD6H4D2_9EURO</name>
<protein>
    <recommendedName>
        <fullName evidence="3">DUF6594 domain-containing protein</fullName>
    </recommendedName>
</protein>
<gene>
    <name evidence="4" type="ORF">N7537_005545</name>
</gene>
<feature type="coiled-coil region" evidence="1">
    <location>
        <begin position="47"/>
        <end position="74"/>
    </location>
</feature>
<dbReference type="Proteomes" id="UP001213799">
    <property type="component" value="Unassembled WGS sequence"/>
</dbReference>
<proteinExistence type="predicted"/>
<reference evidence="4" key="1">
    <citation type="journal article" date="2023" name="IMA Fungus">
        <title>Comparative genomic study of the Penicillium genus elucidates a diverse pangenome and 15 lateral gene transfer events.</title>
        <authorList>
            <person name="Petersen C."/>
            <person name="Sorensen T."/>
            <person name="Nielsen M.R."/>
            <person name="Sondergaard T.E."/>
            <person name="Sorensen J.L."/>
            <person name="Fitzpatrick D.A."/>
            <person name="Frisvad J.C."/>
            <person name="Nielsen K.L."/>
        </authorList>
    </citation>
    <scope>NUCLEOTIDE SEQUENCE</scope>
    <source>
        <strain evidence="4">IBT 12815</strain>
    </source>
</reference>
<keyword evidence="2" id="KW-0472">Membrane</keyword>
<keyword evidence="5" id="KW-1185">Reference proteome</keyword>
<evidence type="ECO:0000313" key="4">
    <source>
        <dbReference type="EMBL" id="KAJ5602589.1"/>
    </source>
</evidence>
<dbReference type="Pfam" id="PF20237">
    <property type="entry name" value="DUF6594"/>
    <property type="match status" value="1"/>
</dbReference>
<evidence type="ECO:0000259" key="3">
    <source>
        <dbReference type="Pfam" id="PF20237"/>
    </source>
</evidence>
<dbReference type="PANTHER" id="PTHR34502:SF4">
    <property type="entry name" value="DUF6594 DOMAIN-CONTAINING PROTEIN"/>
    <property type="match status" value="1"/>
</dbReference>
<dbReference type="PANTHER" id="PTHR34502">
    <property type="entry name" value="DUF6594 DOMAIN-CONTAINING PROTEIN-RELATED"/>
    <property type="match status" value="1"/>
</dbReference>
<evidence type="ECO:0000256" key="1">
    <source>
        <dbReference type="SAM" id="Coils"/>
    </source>
</evidence>
<evidence type="ECO:0000313" key="5">
    <source>
        <dbReference type="Proteomes" id="UP001213799"/>
    </source>
</evidence>